<keyword evidence="11 22" id="KW-0547">Nucleotide-binding</keyword>
<feature type="binding site" evidence="22">
    <location>
        <begin position="99"/>
        <end position="101"/>
    </location>
    <ligand>
        <name>ATP</name>
        <dbReference type="ChEBI" id="CHEBI:30616"/>
    </ligand>
</feature>
<keyword evidence="10 23" id="KW-0479">Metal-binding</keyword>
<evidence type="ECO:0000256" key="14">
    <source>
        <dbReference type="ARBA" id="ARBA00022842"/>
    </source>
</evidence>
<evidence type="ECO:0000256" key="17">
    <source>
        <dbReference type="ARBA" id="ARBA00023136"/>
    </source>
</evidence>
<dbReference type="EMBL" id="AE017125">
    <property type="protein sequence ID" value="AAP76817.1"/>
    <property type="molecule type" value="Genomic_DNA"/>
</dbReference>
<dbReference type="AlphaFoldDB" id="Q7VJM3"/>
<organism evidence="25 26">
    <name type="scientific">Helicobacter hepaticus (strain ATCC 51449 / 3B1)</name>
    <dbReference type="NCBI Taxonomy" id="235279"/>
    <lineage>
        <taxon>Bacteria</taxon>
        <taxon>Pseudomonadati</taxon>
        <taxon>Campylobacterota</taxon>
        <taxon>Epsilonproteobacteria</taxon>
        <taxon>Campylobacterales</taxon>
        <taxon>Helicobacteraceae</taxon>
        <taxon>Helicobacter</taxon>
    </lineage>
</organism>
<evidence type="ECO:0000256" key="10">
    <source>
        <dbReference type="ARBA" id="ARBA00022723"/>
    </source>
</evidence>
<evidence type="ECO:0000313" key="26">
    <source>
        <dbReference type="Proteomes" id="UP000002495"/>
    </source>
</evidence>
<evidence type="ECO:0000256" key="1">
    <source>
        <dbReference type="ARBA" id="ARBA00004429"/>
    </source>
</evidence>
<comment type="caution">
    <text evidence="24">Lacks conserved residue(s) required for the propagation of feature annotation.</text>
</comment>
<evidence type="ECO:0000256" key="20">
    <source>
        <dbReference type="PIRSR" id="PIRSR600829-1"/>
    </source>
</evidence>
<evidence type="ECO:0000256" key="24">
    <source>
        <dbReference type="RuleBase" id="RU363065"/>
    </source>
</evidence>
<keyword evidence="14 23" id="KW-0460">Magnesium</keyword>
<dbReference type="PANTHER" id="PTHR34299:SF1">
    <property type="entry name" value="DIACYLGLYCEROL KINASE"/>
    <property type="match status" value="1"/>
</dbReference>
<dbReference type="GO" id="GO:0005524">
    <property type="term" value="F:ATP binding"/>
    <property type="evidence" value="ECO:0007669"/>
    <property type="project" value="UniProtKB-KW"/>
</dbReference>
<feature type="binding site" evidence="22">
    <location>
        <position position="90"/>
    </location>
    <ligand>
        <name>ATP</name>
        <dbReference type="ChEBI" id="CHEBI:30616"/>
    </ligand>
</feature>
<proteinExistence type="inferred from homology"/>
<dbReference type="STRING" id="235279.HH_0220"/>
<keyword evidence="5" id="KW-1003">Cell membrane</keyword>
<evidence type="ECO:0000256" key="4">
    <source>
        <dbReference type="ARBA" id="ARBA00017575"/>
    </source>
</evidence>
<dbReference type="GO" id="GO:0004143">
    <property type="term" value="F:ATP-dependent diacylglycerol kinase activity"/>
    <property type="evidence" value="ECO:0007669"/>
    <property type="project" value="UniProtKB-EC"/>
</dbReference>
<evidence type="ECO:0000256" key="11">
    <source>
        <dbReference type="ARBA" id="ARBA00022741"/>
    </source>
</evidence>
<comment type="subcellular location">
    <subcellularLocation>
        <location evidence="1">Cell inner membrane</location>
        <topology evidence="1">Multi-pass membrane protein</topology>
    </subcellularLocation>
</comment>
<keyword evidence="12 24" id="KW-0418">Kinase</keyword>
<dbReference type="EC" id="2.7.1.107" evidence="3 24"/>
<keyword evidence="16 24" id="KW-0443">Lipid metabolism</keyword>
<dbReference type="eggNOG" id="COG0818">
    <property type="taxonomic scope" value="Bacteria"/>
</dbReference>
<evidence type="ECO:0000256" key="3">
    <source>
        <dbReference type="ARBA" id="ARBA00012133"/>
    </source>
</evidence>
<feature type="active site" description="Proton acceptor" evidence="20">
    <location>
        <position position="83"/>
    </location>
</feature>
<comment type="catalytic activity">
    <reaction evidence="24">
        <text>a 1,2-diacyl-sn-glycerol + ATP = a 1,2-diacyl-sn-glycero-3-phosphate + ADP + H(+)</text>
        <dbReference type="Rhea" id="RHEA:10272"/>
        <dbReference type="ChEBI" id="CHEBI:15378"/>
        <dbReference type="ChEBI" id="CHEBI:17815"/>
        <dbReference type="ChEBI" id="CHEBI:30616"/>
        <dbReference type="ChEBI" id="CHEBI:58608"/>
        <dbReference type="ChEBI" id="CHEBI:456216"/>
        <dbReference type="EC" id="2.7.1.107"/>
    </reaction>
</comment>
<feature type="binding site" evidence="22">
    <location>
        <begin position="108"/>
        <end position="109"/>
    </location>
    <ligand>
        <name>ATP</name>
        <dbReference type="ChEBI" id="CHEBI:30616"/>
    </ligand>
</feature>
<feature type="binding site" evidence="21">
    <location>
        <position position="112"/>
    </location>
    <ligand>
        <name>substrate</name>
    </ligand>
</feature>
<evidence type="ECO:0000256" key="18">
    <source>
        <dbReference type="ARBA" id="ARBA00023209"/>
    </source>
</evidence>
<evidence type="ECO:0000256" key="5">
    <source>
        <dbReference type="ARBA" id="ARBA00022475"/>
    </source>
</evidence>
<evidence type="ECO:0000256" key="23">
    <source>
        <dbReference type="PIRSR" id="PIRSR600829-4"/>
    </source>
</evidence>
<evidence type="ECO:0000256" key="13">
    <source>
        <dbReference type="ARBA" id="ARBA00022840"/>
    </source>
</evidence>
<dbReference type="PANTHER" id="PTHR34299">
    <property type="entry name" value="DIACYLGLYCEROL KINASE"/>
    <property type="match status" value="1"/>
</dbReference>
<gene>
    <name evidence="25" type="primary">dgkA</name>
    <name evidence="25" type="ordered locus">HH_0220</name>
</gene>
<keyword evidence="17 24" id="KW-0472">Membrane</keyword>
<keyword evidence="26" id="KW-1185">Reference proteome</keyword>
<evidence type="ECO:0000256" key="22">
    <source>
        <dbReference type="PIRSR" id="PIRSR600829-3"/>
    </source>
</evidence>
<dbReference type="Proteomes" id="UP000002495">
    <property type="component" value="Chromosome"/>
</dbReference>
<keyword evidence="19 24" id="KW-1208">Phospholipid metabolism</keyword>
<keyword evidence="15 24" id="KW-1133">Transmembrane helix</keyword>
<dbReference type="Gene3D" id="1.10.287.3610">
    <property type="match status" value="1"/>
</dbReference>
<evidence type="ECO:0000256" key="2">
    <source>
        <dbReference type="ARBA" id="ARBA00005967"/>
    </source>
</evidence>
<dbReference type="GO" id="GO:0046872">
    <property type="term" value="F:metal ion binding"/>
    <property type="evidence" value="ECO:0007669"/>
    <property type="project" value="UniProtKB-KW"/>
</dbReference>
<evidence type="ECO:0000256" key="8">
    <source>
        <dbReference type="ARBA" id="ARBA00022679"/>
    </source>
</evidence>
<evidence type="ECO:0000256" key="9">
    <source>
        <dbReference type="ARBA" id="ARBA00022692"/>
    </source>
</evidence>
<feature type="transmembrane region" description="Helical" evidence="24">
    <location>
        <begin position="44"/>
        <end position="63"/>
    </location>
</feature>
<feature type="binding site" evidence="23">
    <location>
        <position position="90"/>
    </location>
    <ligand>
        <name>a divalent metal cation</name>
        <dbReference type="ChEBI" id="CHEBI:60240"/>
    </ligand>
</feature>
<keyword evidence="18" id="KW-0594">Phospholipid biosynthesis</keyword>
<evidence type="ECO:0000256" key="21">
    <source>
        <dbReference type="PIRSR" id="PIRSR600829-2"/>
    </source>
</evidence>
<evidence type="ECO:0000313" key="25">
    <source>
        <dbReference type="EMBL" id="AAP76817.1"/>
    </source>
</evidence>
<evidence type="ECO:0000256" key="19">
    <source>
        <dbReference type="ARBA" id="ARBA00023264"/>
    </source>
</evidence>
<evidence type="ECO:0000256" key="7">
    <source>
        <dbReference type="ARBA" id="ARBA00022519"/>
    </source>
</evidence>
<feature type="binding site" evidence="23">
    <location>
        <position position="42"/>
    </location>
    <ligand>
        <name>a divalent metal cation</name>
        <dbReference type="ChEBI" id="CHEBI:60240"/>
    </ligand>
</feature>
<comment type="cofactor">
    <cofactor evidence="23">
        <name>Mg(2+)</name>
        <dbReference type="ChEBI" id="CHEBI:18420"/>
    </cofactor>
    <text evidence="23">Mn(2+), Zn(2+), Cd(2+) and Co(2+) support activity to lesser extents.</text>
</comment>
<dbReference type="GO" id="GO:0005886">
    <property type="term" value="C:plasma membrane"/>
    <property type="evidence" value="ECO:0007669"/>
    <property type="project" value="UniProtKB-SubCell"/>
</dbReference>
<sequence>MQQDKDAQSYQRNDKKGKTGIKRLYNAFFFSLDGIKAAWKEEEGFRQVLSIGIVLSIVAFFIAQTWQELILLILPCVLSVIVELINSAIENAIDFTSLEIHPLAKKAKDMGSAIQLIACLFVAFVWGSYLLNRFIF</sequence>
<reference evidence="25 26" key="1">
    <citation type="journal article" date="2003" name="Proc. Natl. Acad. Sci. U.S.A.">
        <title>The complete genome sequence of the carcinogenic bacterium Helicobacter hepaticus.</title>
        <authorList>
            <person name="Suerbaum S."/>
            <person name="Josenhans C."/>
            <person name="Sterzenbach T."/>
            <person name="Drescher B."/>
            <person name="Brandt P."/>
            <person name="Bell M."/>
            <person name="Droege M."/>
            <person name="Fartmann B."/>
            <person name="Fischer H.-P."/>
            <person name="Ge Z."/>
            <person name="Hoerster A."/>
            <person name="Holland R."/>
            <person name="Klein K."/>
            <person name="Koenig J."/>
            <person name="Macko L."/>
            <person name="Mendz G.L."/>
            <person name="Nyakatura G."/>
            <person name="Schauer D.B."/>
            <person name="Shen Z."/>
            <person name="Weber J."/>
            <person name="Frosch M."/>
            <person name="Fox J.G."/>
        </authorList>
    </citation>
    <scope>NUCLEOTIDE SEQUENCE [LARGE SCALE GENOMIC DNA]</scope>
    <source>
        <strain evidence="26">ATCC 51449 / 3B1</strain>
    </source>
</reference>
<evidence type="ECO:0000256" key="15">
    <source>
        <dbReference type="ARBA" id="ARBA00022989"/>
    </source>
</evidence>
<dbReference type="InterPro" id="IPR033718">
    <property type="entry name" value="DAGK_prok"/>
</dbReference>
<dbReference type="CDD" id="cd14264">
    <property type="entry name" value="DAGK_IM"/>
    <property type="match status" value="1"/>
</dbReference>
<dbReference type="Pfam" id="PF01219">
    <property type="entry name" value="DAGK_prokar"/>
    <property type="match status" value="1"/>
</dbReference>
<dbReference type="GO" id="GO:0006654">
    <property type="term" value="P:phosphatidic acid biosynthetic process"/>
    <property type="evidence" value="ECO:0007669"/>
    <property type="project" value="InterPro"/>
</dbReference>
<evidence type="ECO:0000256" key="6">
    <source>
        <dbReference type="ARBA" id="ARBA00022516"/>
    </source>
</evidence>
<feature type="transmembrane region" description="Helical" evidence="24">
    <location>
        <begin position="110"/>
        <end position="131"/>
    </location>
</feature>
<feature type="binding site" evidence="21">
    <location>
        <position position="23"/>
    </location>
    <ligand>
        <name>substrate</name>
    </ligand>
</feature>
<evidence type="ECO:0000256" key="16">
    <source>
        <dbReference type="ARBA" id="ARBA00023098"/>
    </source>
</evidence>
<accession>Q7VJM3</accession>
<feature type="binding site" evidence="21">
    <location>
        <position position="83"/>
    </location>
    <ligand>
        <name>substrate</name>
    </ligand>
</feature>
<evidence type="ECO:0000256" key="12">
    <source>
        <dbReference type="ARBA" id="ARBA00022777"/>
    </source>
</evidence>
<dbReference type="KEGG" id="hhe:HH_0220"/>
<dbReference type="HOGENOM" id="CLU_112343_3_0_7"/>
<dbReference type="InterPro" id="IPR036945">
    <property type="entry name" value="DAGK_sf"/>
</dbReference>
<keyword evidence="9 24" id="KW-0812">Transmembrane</keyword>
<keyword evidence="7" id="KW-0997">Cell inner membrane</keyword>
<protein>
    <recommendedName>
        <fullName evidence="4 24">Diacylglycerol kinase</fullName>
        <ecNumber evidence="3 24">2.7.1.107</ecNumber>
    </recommendedName>
</protein>
<name>Q7VJM3_HELHP</name>
<keyword evidence="6" id="KW-0444">Lipid biosynthesis</keyword>
<dbReference type="OrthoDB" id="5460798at2"/>
<dbReference type="InterPro" id="IPR000829">
    <property type="entry name" value="DAGK"/>
</dbReference>
<comment type="function">
    <text evidence="24">Catalyzes the ATP-dependent phosphorylation of sn-l,2-diacylglycerol (DAG) to phosphatidic acid. Involved in the recycling of diacylglycerol produced as a by-product during membrane-derived oligosaccharide (MDO) biosynthesis.</text>
</comment>
<comment type="similarity">
    <text evidence="2 24">Belongs to the bacterial diacylglycerol kinase family.</text>
</comment>
<dbReference type="RefSeq" id="WP_011115064.1">
    <property type="nucleotide sequence ID" value="NC_004917.1"/>
</dbReference>
<feature type="binding site" evidence="22">
    <location>
        <position position="42"/>
    </location>
    <ligand>
        <name>ATP</name>
        <dbReference type="ChEBI" id="CHEBI:30616"/>
    </ligand>
</feature>
<feature type="binding site" evidence="22">
    <location>
        <position position="23"/>
    </location>
    <ligand>
        <name>ATP</name>
        <dbReference type="ChEBI" id="CHEBI:30616"/>
    </ligand>
</feature>
<keyword evidence="13 22" id="KW-0067">ATP-binding</keyword>
<keyword evidence="8 24" id="KW-0808">Transferase</keyword>